<dbReference type="InterPro" id="IPR036770">
    <property type="entry name" value="Ankyrin_rpt-contain_sf"/>
</dbReference>
<keyword evidence="1" id="KW-0677">Repeat</keyword>
<dbReference type="STRING" id="105696.A0A1Y2LMG3"/>
<name>A0A1Y2LMG3_EPING</name>
<dbReference type="PANTHER" id="PTHR24171:SF11">
    <property type="entry name" value="26S PROTEASOME NON-ATPASE REGULATORY SUBUNIT 10"/>
    <property type="match status" value="1"/>
</dbReference>
<dbReference type="Proteomes" id="UP000193240">
    <property type="component" value="Unassembled WGS sequence"/>
</dbReference>
<dbReference type="Pfam" id="PF12796">
    <property type="entry name" value="Ank_2"/>
    <property type="match status" value="2"/>
</dbReference>
<dbReference type="SUPFAM" id="SSF48403">
    <property type="entry name" value="Ankyrin repeat"/>
    <property type="match status" value="1"/>
</dbReference>
<dbReference type="PROSITE" id="PS50297">
    <property type="entry name" value="ANK_REP_REGION"/>
    <property type="match status" value="3"/>
</dbReference>
<reference evidence="4 5" key="1">
    <citation type="journal article" date="2017" name="Genome Announc.">
        <title>Genome sequence of the saprophytic ascomycete Epicoccum nigrum ICMP 19927 strain isolated from New Zealand.</title>
        <authorList>
            <person name="Fokin M."/>
            <person name="Fleetwood D."/>
            <person name="Weir B.S."/>
            <person name="Villas-Boas S.G."/>
        </authorList>
    </citation>
    <scope>NUCLEOTIDE SEQUENCE [LARGE SCALE GENOMIC DNA]</scope>
    <source>
        <strain evidence="4 5">ICMP 19927</strain>
    </source>
</reference>
<dbReference type="Pfam" id="PF13857">
    <property type="entry name" value="Ank_5"/>
    <property type="match status" value="1"/>
</dbReference>
<evidence type="ECO:0000313" key="4">
    <source>
        <dbReference type="EMBL" id="OSS44078.1"/>
    </source>
</evidence>
<dbReference type="PROSITE" id="PS50088">
    <property type="entry name" value="ANK_REPEAT"/>
    <property type="match status" value="5"/>
</dbReference>
<dbReference type="EMBL" id="KZ107859">
    <property type="protein sequence ID" value="OSS44078.1"/>
    <property type="molecule type" value="Genomic_DNA"/>
</dbReference>
<feature type="repeat" description="ANK" evidence="3">
    <location>
        <begin position="589"/>
        <end position="621"/>
    </location>
</feature>
<keyword evidence="2 3" id="KW-0040">ANK repeat</keyword>
<dbReference type="GO" id="GO:0085020">
    <property type="term" value="P:protein K6-linked ubiquitination"/>
    <property type="evidence" value="ECO:0007669"/>
    <property type="project" value="TreeGrafter"/>
</dbReference>
<dbReference type="OMA" id="YIEQEEF"/>
<gene>
    <name evidence="4" type="ORF">B5807_11233</name>
</gene>
<evidence type="ECO:0000256" key="3">
    <source>
        <dbReference type="PROSITE-ProRule" id="PRU00023"/>
    </source>
</evidence>
<dbReference type="SMART" id="SM00248">
    <property type="entry name" value="ANK"/>
    <property type="match status" value="8"/>
</dbReference>
<dbReference type="Gene3D" id="1.25.40.20">
    <property type="entry name" value="Ankyrin repeat-containing domain"/>
    <property type="match status" value="2"/>
</dbReference>
<keyword evidence="5" id="KW-1185">Reference proteome</keyword>
<evidence type="ECO:0000256" key="1">
    <source>
        <dbReference type="ARBA" id="ARBA00022737"/>
    </source>
</evidence>
<evidence type="ECO:0000256" key="2">
    <source>
        <dbReference type="ARBA" id="ARBA00023043"/>
    </source>
</evidence>
<dbReference type="InParanoid" id="A0A1Y2LMG3"/>
<organism evidence="4 5">
    <name type="scientific">Epicoccum nigrum</name>
    <name type="common">Soil fungus</name>
    <name type="synonym">Epicoccum purpurascens</name>
    <dbReference type="NCBI Taxonomy" id="105696"/>
    <lineage>
        <taxon>Eukaryota</taxon>
        <taxon>Fungi</taxon>
        <taxon>Dikarya</taxon>
        <taxon>Ascomycota</taxon>
        <taxon>Pezizomycotina</taxon>
        <taxon>Dothideomycetes</taxon>
        <taxon>Pleosporomycetidae</taxon>
        <taxon>Pleosporales</taxon>
        <taxon>Pleosporineae</taxon>
        <taxon>Didymellaceae</taxon>
        <taxon>Epicoccum</taxon>
    </lineage>
</organism>
<feature type="repeat" description="ANK" evidence="3">
    <location>
        <begin position="384"/>
        <end position="416"/>
    </location>
</feature>
<accession>A0A1Y2LMG3</accession>
<dbReference type="GO" id="GO:0004842">
    <property type="term" value="F:ubiquitin-protein transferase activity"/>
    <property type="evidence" value="ECO:0007669"/>
    <property type="project" value="TreeGrafter"/>
</dbReference>
<proteinExistence type="predicted"/>
<sequence length="725" mass="79885">MDPLSITASVLAIIGASEKTVKGLAKLRSFKHAVAGFSALINEVQDLRLILANVAVQGHQLEQNPDDGPVLALRSLLKRTEKQVQELEEYIQYDLSKPDIDEPGGIKVKRKSWALHQEKLATIQQGIKTTRLNLATAIGIVTNSTVNRLELRIQQIISSQDADSKLLQKLVEQSSMMSQTLPGVQSDCNMLQRLLTQANTAASHTPEGVDTPISLFPNSSMSRFIDHRVSPTRHYEIQTGNTGIIQIKAQAQAFRRSCKPWCSCACHKKTTFRYPKLLRNVIGNLFVGYTGMPGLTPSCNEKTCQQRSASSLEVTYYFPSWLLSRMLSMTLTLTAFGGPELNLRMPRMVNWTTPLWRLSTVGEFGQIGKLFSAAKASPYDVNAYGQSALHYAVGYRHITLCRFLIGEGADINLQDENGKKPIDSAWDIALSRKATKTVTEAFMQMFGDGEYLETRQFTLLHKSVLDLSRTSIFTLLEDSTANVNVPDANGRTPLSWAASRGDHDALEALLNSGALTRVADMEGSTPLIYAVESGEHRCVSTLIDHGADISAMNVFGATALQLACKASEDTAMLKVLIDNHTDINAIDFDGDTALNSATRHRCTENAFYLLKAGADPNIANVAGETAVHMAIYYYAYDILAELVHRKVNLAVLNSRGCTVLHAVASHYDTKTIAILEDADFGDINIAKVNVDGRTCWNELGREEEGDMDEMKRVFGSLLNRIRGTY</sequence>
<dbReference type="InterPro" id="IPR002110">
    <property type="entry name" value="Ankyrin_rpt"/>
</dbReference>
<protein>
    <submittedName>
        <fullName evidence="4">Uncharacterized protein</fullName>
    </submittedName>
</protein>
<feature type="repeat" description="ANK" evidence="3">
    <location>
        <begin position="555"/>
        <end position="588"/>
    </location>
</feature>
<dbReference type="AlphaFoldDB" id="A0A1Y2LMG3"/>
<feature type="repeat" description="ANK" evidence="3">
    <location>
        <begin position="522"/>
        <end position="554"/>
    </location>
</feature>
<evidence type="ECO:0000313" key="5">
    <source>
        <dbReference type="Proteomes" id="UP000193240"/>
    </source>
</evidence>
<feature type="repeat" description="ANK" evidence="3">
    <location>
        <begin position="489"/>
        <end position="521"/>
    </location>
</feature>
<dbReference type="PANTHER" id="PTHR24171">
    <property type="entry name" value="ANKYRIN REPEAT DOMAIN-CONTAINING PROTEIN 39-RELATED"/>
    <property type="match status" value="1"/>
</dbReference>